<feature type="region of interest" description="Disordered" evidence="1">
    <location>
        <begin position="42"/>
        <end position="63"/>
    </location>
</feature>
<organism evidence="2 3">
    <name type="scientific">Rotaria magnacalcarata</name>
    <dbReference type="NCBI Taxonomy" id="392030"/>
    <lineage>
        <taxon>Eukaryota</taxon>
        <taxon>Metazoa</taxon>
        <taxon>Spiralia</taxon>
        <taxon>Gnathifera</taxon>
        <taxon>Rotifera</taxon>
        <taxon>Eurotatoria</taxon>
        <taxon>Bdelloidea</taxon>
        <taxon>Philodinida</taxon>
        <taxon>Philodinidae</taxon>
        <taxon>Rotaria</taxon>
    </lineage>
</organism>
<evidence type="ECO:0000313" key="3">
    <source>
        <dbReference type="Proteomes" id="UP000676336"/>
    </source>
</evidence>
<evidence type="ECO:0000256" key="1">
    <source>
        <dbReference type="SAM" id="MobiDB-lite"/>
    </source>
</evidence>
<proteinExistence type="predicted"/>
<dbReference type="EMBL" id="CAJOBI010064252">
    <property type="protein sequence ID" value="CAF4428689.1"/>
    <property type="molecule type" value="Genomic_DNA"/>
</dbReference>
<feature type="compositionally biased region" description="Basic and acidic residues" evidence="1">
    <location>
        <begin position="46"/>
        <end position="56"/>
    </location>
</feature>
<comment type="caution">
    <text evidence="2">The sequence shown here is derived from an EMBL/GenBank/DDBJ whole genome shotgun (WGS) entry which is preliminary data.</text>
</comment>
<reference evidence="2" key="1">
    <citation type="submission" date="2021-02" db="EMBL/GenBank/DDBJ databases">
        <authorList>
            <person name="Nowell W R."/>
        </authorList>
    </citation>
    <scope>NUCLEOTIDE SEQUENCE</scope>
</reference>
<name>A0A8S2W136_9BILA</name>
<feature type="non-terminal residue" evidence="2">
    <location>
        <position position="1"/>
    </location>
</feature>
<protein>
    <submittedName>
        <fullName evidence="2">Uncharacterized protein</fullName>
    </submittedName>
</protein>
<accession>A0A8S2W136</accession>
<evidence type="ECO:0000313" key="2">
    <source>
        <dbReference type="EMBL" id="CAF4428689.1"/>
    </source>
</evidence>
<sequence length="434" mass="49655">ISGSLHIVLLQVGTSSMKKLSDFQQHNVPRASISDGIIIDNNDNSLSERSDSRNSFDDESIDDSVSLSNNTTDQITVKFIIKEARDLPPSEAEYAMCRYRFINQKEDQTILSIKQAANKQEDDDEKKPRIFLFNHEKEFILTITDSFISTCFESAISIEVWYRYNSIPLSINTAANNERSRRDAEIRALSNRWKEVKRHIQYAVEIHELDASGRWEPVEVDSQQSQIVSGGVYRLRQGQSKRLVARLRVLPQSGAMPLVLHAIRSVEIGSISTRKINAPRQLDSYQDEELQCLRHEWLDLIEKRKIYLESEVKMLSEQTNKTSNDLERETTLLEQLVRLAEERNFAEFPPPGSGIPGSPPCWTPPQTIEEHRPLIFLNLDPVNMNTEDDTAGLKATLSEENKNDMFRLPLLHHASDEVRAVAQWDPSIHEATEM</sequence>
<dbReference type="AlphaFoldDB" id="A0A8S2W136"/>
<gene>
    <name evidence="2" type="ORF">SMN809_LOCUS31701</name>
</gene>
<dbReference type="Proteomes" id="UP000676336">
    <property type="component" value="Unassembled WGS sequence"/>
</dbReference>